<dbReference type="EMBL" id="OX459950">
    <property type="protein sequence ID" value="CAI9156624.1"/>
    <property type="molecule type" value="Genomic_DNA"/>
</dbReference>
<name>A0ABN8Y5M2_RANTA</name>
<gene>
    <name evidence="2" type="ORF">MRATA1EN1_LOCUS5586</name>
</gene>
<dbReference type="Proteomes" id="UP001176941">
    <property type="component" value="Chromosome 14"/>
</dbReference>
<reference evidence="2" key="1">
    <citation type="submission" date="2023-04" db="EMBL/GenBank/DDBJ databases">
        <authorList>
            <consortium name="ELIXIR-Norway"/>
        </authorList>
    </citation>
    <scope>NUCLEOTIDE SEQUENCE [LARGE SCALE GENOMIC DNA]</scope>
</reference>
<evidence type="ECO:0000256" key="1">
    <source>
        <dbReference type="SAM" id="MobiDB-lite"/>
    </source>
</evidence>
<evidence type="ECO:0000313" key="3">
    <source>
        <dbReference type="Proteomes" id="UP001176941"/>
    </source>
</evidence>
<keyword evidence="3" id="KW-1185">Reference proteome</keyword>
<protein>
    <submittedName>
        <fullName evidence="2">Uncharacterized protein</fullName>
    </submittedName>
</protein>
<feature type="region of interest" description="Disordered" evidence="1">
    <location>
        <begin position="162"/>
        <end position="197"/>
    </location>
</feature>
<feature type="region of interest" description="Disordered" evidence="1">
    <location>
        <begin position="218"/>
        <end position="254"/>
    </location>
</feature>
<organism evidence="2 3">
    <name type="scientific">Rangifer tarandus platyrhynchus</name>
    <name type="common">Svalbard reindeer</name>
    <dbReference type="NCBI Taxonomy" id="3082113"/>
    <lineage>
        <taxon>Eukaryota</taxon>
        <taxon>Metazoa</taxon>
        <taxon>Chordata</taxon>
        <taxon>Craniata</taxon>
        <taxon>Vertebrata</taxon>
        <taxon>Euteleostomi</taxon>
        <taxon>Mammalia</taxon>
        <taxon>Eutheria</taxon>
        <taxon>Laurasiatheria</taxon>
        <taxon>Artiodactyla</taxon>
        <taxon>Ruminantia</taxon>
        <taxon>Pecora</taxon>
        <taxon>Cervidae</taxon>
        <taxon>Odocoileinae</taxon>
        <taxon>Rangifer</taxon>
    </lineage>
</organism>
<feature type="region of interest" description="Disordered" evidence="1">
    <location>
        <begin position="49"/>
        <end position="95"/>
    </location>
</feature>
<feature type="region of interest" description="Disordered" evidence="1">
    <location>
        <begin position="1"/>
        <end position="20"/>
    </location>
</feature>
<sequence length="254" mass="27000">MSGPGPPHRPRTARRTLVPGSELRVMRRECGTMARVLLGAACAALSPASPGPSLLAARGETPRGVSRLAAGPAPPRRAPADPDPGRLPLGGNDRQRTDRLWQDVEPRCHSGRDETVTGRGRGRRTRLPSGRCFWNESAWTLVFPGARGFLEAEFRETAAWGSRSSSESCGGADRGTLHSLTGAPRRGGQAERRRGPKSCARAARGRCGLRGCRLVPAAVGPAPSPATEGAPARPPLGRLHWGKRTATLERLNKA</sequence>
<evidence type="ECO:0000313" key="2">
    <source>
        <dbReference type="EMBL" id="CAI9156624.1"/>
    </source>
</evidence>
<accession>A0ABN8Y5M2</accession>
<proteinExistence type="predicted"/>